<keyword evidence="1" id="KW-1133">Transmembrane helix</keyword>
<evidence type="ECO:0000256" key="1">
    <source>
        <dbReference type="SAM" id="Phobius"/>
    </source>
</evidence>
<dbReference type="AlphaFoldDB" id="A0A1G7WDL6"/>
<gene>
    <name evidence="2" type="ORF">SAMN05660652_00483</name>
</gene>
<dbReference type="Proteomes" id="UP000198607">
    <property type="component" value="Unassembled WGS sequence"/>
</dbReference>
<evidence type="ECO:0000313" key="3">
    <source>
        <dbReference type="Proteomes" id="UP000198607"/>
    </source>
</evidence>
<accession>A0A1G7WDL6</accession>
<dbReference type="EMBL" id="FNCY01000001">
    <property type="protein sequence ID" value="SDG70061.1"/>
    <property type="molecule type" value="Genomic_DNA"/>
</dbReference>
<keyword evidence="3" id="KW-1185">Reference proteome</keyword>
<reference evidence="2 3" key="1">
    <citation type="submission" date="2016-10" db="EMBL/GenBank/DDBJ databases">
        <authorList>
            <person name="de Groot N.N."/>
        </authorList>
    </citation>
    <scope>NUCLEOTIDE SEQUENCE [LARGE SCALE GENOMIC DNA]</scope>
    <source>
        <strain evidence="2 3">DSM 5885</strain>
    </source>
</reference>
<dbReference type="STRING" id="83767.SAMN05660652_00483"/>
<keyword evidence="1" id="KW-0812">Transmembrane</keyword>
<protein>
    <submittedName>
        <fullName evidence="2">Uncharacterized protein</fullName>
    </submittedName>
</protein>
<name>A0A1G7WDL6_9RHOO</name>
<sequence length="70" mass="8070">MTPEVNKTEKLSHPKREKETGLFFLALFVGTGTLRFGKLQYPCHAHGNHYIPDFMHLLIDNRDKGIFQNA</sequence>
<evidence type="ECO:0000313" key="2">
    <source>
        <dbReference type="EMBL" id="SDG70061.1"/>
    </source>
</evidence>
<feature type="transmembrane region" description="Helical" evidence="1">
    <location>
        <begin position="20"/>
        <end position="37"/>
    </location>
</feature>
<dbReference type="RefSeq" id="WP_091932750.1">
    <property type="nucleotide sequence ID" value="NZ_FNCY01000001.1"/>
</dbReference>
<keyword evidence="1" id="KW-0472">Membrane</keyword>
<proteinExistence type="predicted"/>
<organism evidence="2 3">
    <name type="scientific">Propionivibrio dicarboxylicus</name>
    <dbReference type="NCBI Taxonomy" id="83767"/>
    <lineage>
        <taxon>Bacteria</taxon>
        <taxon>Pseudomonadati</taxon>
        <taxon>Pseudomonadota</taxon>
        <taxon>Betaproteobacteria</taxon>
        <taxon>Rhodocyclales</taxon>
        <taxon>Rhodocyclaceae</taxon>
        <taxon>Propionivibrio</taxon>
    </lineage>
</organism>